<proteinExistence type="predicted"/>
<name>A0A1I0SEF4_9BACT</name>
<sequence length="312" mass="36117">MNKLIITTITLILAGISCSQKEETIPLTGNQKDPNAPSVTWQEHWFEHNQLVTLVSYNDDVAMYYDDNVSRELKWPLSKLTAIWKYTKATYGAFGQDKDRRLNVILHYKRYGGGHPSTYFDASHDFRNMIDVGSDNPWEDSTGWNVDIVTHEVGHIVEGASKGVHNSPAFGIWHDSKWMEIYQYDVYKNLGWNQEADRWYNAKLSVTDNYPQANTHWFRDWFYPIYQSYGGKDVLNGFFTLLSRYFPQHNIALGKEYDRAMNMGEFIHFWSGAAHKDLSQLARNAFGPNDEAGNSWQVQLDKARIDFAAIVY</sequence>
<dbReference type="Proteomes" id="UP000199310">
    <property type="component" value="Unassembled WGS sequence"/>
</dbReference>
<dbReference type="OrthoDB" id="5134860at2"/>
<evidence type="ECO:0008006" key="3">
    <source>
        <dbReference type="Google" id="ProtNLM"/>
    </source>
</evidence>
<dbReference type="PROSITE" id="PS51257">
    <property type="entry name" value="PROKAR_LIPOPROTEIN"/>
    <property type="match status" value="1"/>
</dbReference>
<keyword evidence="2" id="KW-1185">Reference proteome</keyword>
<dbReference type="STRING" id="29529.SAMN04488122_6810"/>
<evidence type="ECO:0000313" key="2">
    <source>
        <dbReference type="Proteomes" id="UP000199310"/>
    </source>
</evidence>
<accession>A0A1I0SEF4</accession>
<dbReference type="AlphaFoldDB" id="A0A1I0SEF4"/>
<dbReference type="RefSeq" id="WP_089904863.1">
    <property type="nucleotide sequence ID" value="NZ_FOJG01000003.1"/>
</dbReference>
<reference evidence="2" key="1">
    <citation type="submission" date="2016-10" db="EMBL/GenBank/DDBJ databases">
        <authorList>
            <person name="Varghese N."/>
            <person name="Submissions S."/>
        </authorList>
    </citation>
    <scope>NUCLEOTIDE SEQUENCE [LARGE SCALE GENOMIC DNA]</scope>
    <source>
        <strain evidence="2">DSM 3695</strain>
    </source>
</reference>
<dbReference type="EMBL" id="FOJG01000003">
    <property type="protein sequence ID" value="SEW57493.1"/>
    <property type="molecule type" value="Genomic_DNA"/>
</dbReference>
<protein>
    <recommendedName>
        <fullName evidence="3">Peptidase</fullName>
    </recommendedName>
</protein>
<organism evidence="1 2">
    <name type="scientific">Chitinophaga arvensicola</name>
    <dbReference type="NCBI Taxonomy" id="29529"/>
    <lineage>
        <taxon>Bacteria</taxon>
        <taxon>Pseudomonadati</taxon>
        <taxon>Bacteroidota</taxon>
        <taxon>Chitinophagia</taxon>
        <taxon>Chitinophagales</taxon>
        <taxon>Chitinophagaceae</taxon>
        <taxon>Chitinophaga</taxon>
    </lineage>
</organism>
<evidence type="ECO:0000313" key="1">
    <source>
        <dbReference type="EMBL" id="SEW57493.1"/>
    </source>
</evidence>
<gene>
    <name evidence="1" type="ORF">SAMN04488122_6810</name>
</gene>